<protein>
    <submittedName>
        <fullName evidence="1">DNA primase</fullName>
    </submittedName>
</protein>
<evidence type="ECO:0000313" key="2">
    <source>
        <dbReference type="Proteomes" id="UP000308886"/>
    </source>
</evidence>
<sequence length="677" mass="76996">MIDNITTAKILEAADIVDVVSEFVTLRKAGANYKGLCPFHDDKTPSFSVSPARNYCHCFSCGKGGTPVGFIMEHEQMTYPEALRWLAKKYHIEIKERELTNEEKLQESERESMFIVNEWTAKYYHDILHNDADGRAVGMQYFRSRGFRDDIIEKFRLGFALPDRRAMPREAIAKGYKAQFLLKTGLCYSKNNDNNPGKETDPESLVDRFAGRAIFPWIGMSGKVVAFGGRKLDKETKGVQQKYVNSPDSDIYHKDHELYGIYQAKKQISKEDRVFMVEGYTDVISMHQCGIENVVANSGTALSIHQIHMLHRLTKNIVLLYDGDAAGIKAAMRGTDMLLSEGMNIKVLALPDGDDPDSFAKKHTPEEFRKYVEENQTDFIQFKTDVLMKDATDPVRRSDVISSIIKSVSVIPDPIIRAAYLQDCATRLRMDEKTLLTKMNRFISDDIKERDKRRERERSATAPQPEPTQNVSVGNDFPPEDLPDEAFAPAAPKATVKKSSVSESIERLIMQAVVRHGDKIILDDVETEDGGTMSLNVAQFVYYNLTSEELSFSNPLYNRMLEEIICNAAQEEFRSSTFFTKHPDIEISKTATDLVMERYTLSKSLELKYTKEGLRSHVERLLLEFRRDIVDARLDELLQQIKAFGNDMEKASELLTEYSEQKQLSAAIAKQLGNNIR</sequence>
<keyword evidence="2" id="KW-1185">Reference proteome</keyword>
<dbReference type="EMBL" id="SRZC01000014">
    <property type="protein sequence ID" value="TGX81699.1"/>
    <property type="molecule type" value="Genomic_DNA"/>
</dbReference>
<comment type="caution">
    <text evidence="1">The sequence shown here is derived from an EMBL/GenBank/DDBJ whole genome shotgun (WGS) entry which is preliminary data.</text>
</comment>
<organism evidence="1 2">
    <name type="scientific">Palleniella muris</name>
    <dbReference type="NCBI Taxonomy" id="3038145"/>
    <lineage>
        <taxon>Bacteria</taxon>
        <taxon>Pseudomonadati</taxon>
        <taxon>Bacteroidota</taxon>
        <taxon>Bacteroidia</taxon>
        <taxon>Bacteroidales</taxon>
        <taxon>Prevotellaceae</taxon>
        <taxon>Palleniella</taxon>
    </lineage>
</organism>
<accession>A0AC61QPD2</accession>
<gene>
    <name evidence="1" type="primary">dnaG</name>
    <name evidence="1" type="ORF">E5358_09205</name>
</gene>
<proteinExistence type="predicted"/>
<evidence type="ECO:0000313" key="1">
    <source>
        <dbReference type="EMBL" id="TGX81699.1"/>
    </source>
</evidence>
<name>A0AC61QPD2_9BACT</name>
<dbReference type="Proteomes" id="UP000308886">
    <property type="component" value="Unassembled WGS sequence"/>
</dbReference>
<reference evidence="1" key="1">
    <citation type="submission" date="2019-04" db="EMBL/GenBank/DDBJ databases">
        <title>Microbes associate with the intestines of laboratory mice.</title>
        <authorList>
            <person name="Navarre W."/>
            <person name="Wong E."/>
            <person name="Huang K."/>
            <person name="Tropini C."/>
            <person name="Ng K."/>
            <person name="Yu B."/>
        </authorList>
    </citation>
    <scope>NUCLEOTIDE SEQUENCE</scope>
    <source>
        <strain evidence="1">NM73_A23</strain>
    </source>
</reference>